<dbReference type="EMBL" id="UGTF01000002">
    <property type="protein sequence ID" value="SUB89708.1"/>
    <property type="molecule type" value="Genomic_DNA"/>
</dbReference>
<proteinExistence type="predicted"/>
<evidence type="ECO:0000313" key="2">
    <source>
        <dbReference type="Proteomes" id="UP000254156"/>
    </source>
</evidence>
<reference evidence="1 2" key="1">
    <citation type="submission" date="2018-06" db="EMBL/GenBank/DDBJ databases">
        <authorList>
            <consortium name="Pathogen Informatics"/>
            <person name="Doyle S."/>
        </authorList>
    </citation>
    <scope>NUCLEOTIDE SEQUENCE [LARGE SCALE GENOMIC DNA]</scope>
    <source>
        <strain evidence="1 2">NCTC11632</strain>
    </source>
</reference>
<accession>A0A379EAI1</accession>
<protein>
    <submittedName>
        <fullName evidence="1">Uncharacterized protein</fullName>
    </submittedName>
</protein>
<name>A0A379EAI1_9PORP</name>
<sequence>MTHYATVDDIARCKSIIEIELKKRNIALDSEQLDKLTVDIMNLIYAKGGSYSNETIQQFAKAYIIRFYNEKNLGESIGR</sequence>
<organism evidence="1 2">
    <name type="scientific">Porphyromonas macacae</name>
    <dbReference type="NCBI Taxonomy" id="28115"/>
    <lineage>
        <taxon>Bacteria</taxon>
        <taxon>Pseudomonadati</taxon>
        <taxon>Bacteroidota</taxon>
        <taxon>Bacteroidia</taxon>
        <taxon>Bacteroidales</taxon>
        <taxon>Porphyromonadaceae</taxon>
        <taxon>Porphyromonas</taxon>
    </lineage>
</organism>
<dbReference type="AlphaFoldDB" id="A0A379EAI1"/>
<dbReference type="RefSeq" id="WP_115097041.1">
    <property type="nucleotide sequence ID" value="NZ_JBGYTE010000003.1"/>
</dbReference>
<dbReference type="Proteomes" id="UP000254156">
    <property type="component" value="Unassembled WGS sequence"/>
</dbReference>
<gene>
    <name evidence="1" type="ORF">NCTC11632_01833</name>
</gene>
<evidence type="ECO:0000313" key="1">
    <source>
        <dbReference type="EMBL" id="SUB89708.1"/>
    </source>
</evidence>